<feature type="compositionally biased region" description="Polar residues" evidence="1">
    <location>
        <begin position="244"/>
        <end position="256"/>
    </location>
</feature>
<reference evidence="2" key="1">
    <citation type="submission" date="2020-09" db="EMBL/GenBank/DDBJ databases">
        <authorList>
            <person name="Kikuchi T."/>
        </authorList>
    </citation>
    <scope>NUCLEOTIDE SEQUENCE</scope>
    <source>
        <strain evidence="2">SH1</strain>
    </source>
</reference>
<feature type="region of interest" description="Disordered" evidence="1">
    <location>
        <begin position="17"/>
        <end position="43"/>
    </location>
</feature>
<dbReference type="Proteomes" id="UP000614601">
    <property type="component" value="Unassembled WGS sequence"/>
</dbReference>
<sequence>MADPFNFKIPKEIQFDDKGSDPEVFNKTNGWGSPDFYAQKRSKEKKQKLEAIEEKLRRRSSMIKENLEAKQVSKKKGLPPMTVRPTTSKPVEPSIVARLPSGTTKPKLVPLRATSQPPKPQLTLQAPTPGSRTRSNSQARAPAPVPLPASAIPTYVPPLHGMALRGRSKEKKEKPPVPPAALRFLTAPDRNSYKRASPVVRRAGVKEGSPTKNARLSKSPTRDAKSNSVKGFKAHSTYKPGLKSTENTPKATTSNKVPVRPAQKKEPVQKENDSRVDKSGQDVLNKRPINRRFSFMLPTLSSRRRSQLPNQQPQ</sequence>
<proteinExistence type="predicted"/>
<dbReference type="AlphaFoldDB" id="A0A811JS57"/>
<protein>
    <submittedName>
        <fullName evidence="2">Uncharacterized protein</fullName>
    </submittedName>
</protein>
<dbReference type="EMBL" id="CAJFCW020000001">
    <property type="protein sequence ID" value="CAG9080726.1"/>
    <property type="molecule type" value="Genomic_DNA"/>
</dbReference>
<name>A0A811JS57_9BILA</name>
<dbReference type="OrthoDB" id="10601516at2759"/>
<evidence type="ECO:0000256" key="1">
    <source>
        <dbReference type="SAM" id="MobiDB-lite"/>
    </source>
</evidence>
<evidence type="ECO:0000313" key="3">
    <source>
        <dbReference type="Proteomes" id="UP000614601"/>
    </source>
</evidence>
<dbReference type="Proteomes" id="UP000783686">
    <property type="component" value="Unassembled WGS sequence"/>
</dbReference>
<organism evidence="2 3">
    <name type="scientific">Bursaphelenchus okinawaensis</name>
    <dbReference type="NCBI Taxonomy" id="465554"/>
    <lineage>
        <taxon>Eukaryota</taxon>
        <taxon>Metazoa</taxon>
        <taxon>Ecdysozoa</taxon>
        <taxon>Nematoda</taxon>
        <taxon>Chromadorea</taxon>
        <taxon>Rhabditida</taxon>
        <taxon>Tylenchina</taxon>
        <taxon>Tylenchomorpha</taxon>
        <taxon>Aphelenchoidea</taxon>
        <taxon>Aphelenchoididae</taxon>
        <taxon>Bursaphelenchus</taxon>
    </lineage>
</organism>
<feature type="compositionally biased region" description="Polar residues" evidence="1">
    <location>
        <begin position="210"/>
        <end position="219"/>
    </location>
</feature>
<comment type="caution">
    <text evidence="2">The sequence shown here is derived from an EMBL/GenBank/DDBJ whole genome shotgun (WGS) entry which is preliminary data.</text>
</comment>
<feature type="compositionally biased region" description="Basic and acidic residues" evidence="1">
    <location>
        <begin position="263"/>
        <end position="280"/>
    </location>
</feature>
<feature type="region of interest" description="Disordered" evidence="1">
    <location>
        <begin position="68"/>
        <end position="314"/>
    </location>
</feature>
<evidence type="ECO:0000313" key="2">
    <source>
        <dbReference type="EMBL" id="CAD5206167.1"/>
    </source>
</evidence>
<keyword evidence="3" id="KW-1185">Reference proteome</keyword>
<feature type="compositionally biased region" description="Polar residues" evidence="1">
    <location>
        <begin position="122"/>
        <end position="139"/>
    </location>
</feature>
<dbReference type="EMBL" id="CAJFDH010000001">
    <property type="protein sequence ID" value="CAD5206167.1"/>
    <property type="molecule type" value="Genomic_DNA"/>
</dbReference>
<gene>
    <name evidence="2" type="ORF">BOKJ2_LOCUS851</name>
</gene>
<accession>A0A811JS57</accession>